<keyword evidence="1" id="KW-0472">Membrane</keyword>
<dbReference type="RefSeq" id="WP_180727798.1">
    <property type="nucleotide sequence ID" value="NZ_AP023178.1"/>
</dbReference>
<keyword evidence="1" id="KW-0812">Transmembrane</keyword>
<geneLocation type="plasmid" evidence="2 3">
    <name>PPGU16_p3</name>
</geneLocation>
<keyword evidence="2" id="KW-0614">Plasmid</keyword>
<keyword evidence="1" id="KW-1133">Transmembrane helix</keyword>
<sequence length="160" mass="17290">MTRVAKSALIFLPIVTGSVMVKLGFVMYESVFKRQASLSRDDRRALRRAAILAPVALALVVTAVDVHRAYESTRQLEGDAAFAAQSCQQAAIDAAIDAAPSGSEIAGSIEKGSLQMSGRAGEYVCRVDVRVTSQQHIASRRYTLTVGRQHKPSVSRIEDL</sequence>
<keyword evidence="3" id="KW-1185">Reference proteome</keyword>
<organism evidence="2 3">
    <name type="scientific">Paraburkholderia largidicola</name>
    <dbReference type="NCBI Taxonomy" id="3014751"/>
    <lineage>
        <taxon>Bacteria</taxon>
        <taxon>Pseudomonadati</taxon>
        <taxon>Pseudomonadota</taxon>
        <taxon>Betaproteobacteria</taxon>
        <taxon>Burkholderiales</taxon>
        <taxon>Burkholderiaceae</taxon>
        <taxon>Paraburkholderia</taxon>
    </lineage>
</organism>
<evidence type="ECO:0000313" key="3">
    <source>
        <dbReference type="Proteomes" id="UP000510888"/>
    </source>
</evidence>
<accession>A0A7I8C2V7</accession>
<protein>
    <submittedName>
        <fullName evidence="2">Uncharacterized protein</fullName>
    </submittedName>
</protein>
<reference evidence="2 3" key="1">
    <citation type="journal article" date="2020" name="Genes (Basel)">
        <title>Genomic Comparison of Insect Gut Symbionts from Divergent Burkholderia Subclades.</title>
        <authorList>
            <person name="Takeshita K."/>
            <person name="Kikuchi Y."/>
        </authorList>
    </citation>
    <scope>NUCLEOTIDE SEQUENCE [LARGE SCALE GENOMIC DNA]</scope>
    <source>
        <strain evidence="2 3">PGU16</strain>
        <plasmid evidence="2 3">PPGU16_p3</plasmid>
    </source>
</reference>
<gene>
    <name evidence="2" type="ORF">PPGU16_84390</name>
</gene>
<feature type="transmembrane region" description="Helical" evidence="1">
    <location>
        <begin position="6"/>
        <end position="28"/>
    </location>
</feature>
<evidence type="ECO:0000256" key="1">
    <source>
        <dbReference type="SAM" id="Phobius"/>
    </source>
</evidence>
<evidence type="ECO:0000313" key="2">
    <source>
        <dbReference type="EMBL" id="BCF95372.1"/>
    </source>
</evidence>
<dbReference type="Proteomes" id="UP000510888">
    <property type="component" value="Plasmid PPGU16_p3"/>
</dbReference>
<dbReference type="AlphaFoldDB" id="A0A7I8C2V7"/>
<name>A0A7I8C2V7_9BURK</name>
<proteinExistence type="predicted"/>
<dbReference type="KEGG" id="plad:PPGU16_84390"/>
<feature type="transmembrane region" description="Helical" evidence="1">
    <location>
        <begin position="49"/>
        <end position="70"/>
    </location>
</feature>
<dbReference type="EMBL" id="AP023178">
    <property type="protein sequence ID" value="BCF95372.1"/>
    <property type="molecule type" value="Genomic_DNA"/>
</dbReference>